<proteinExistence type="predicted"/>
<evidence type="ECO:0000313" key="2">
    <source>
        <dbReference type="Proteomes" id="UP000257109"/>
    </source>
</evidence>
<organism evidence="1 2">
    <name type="scientific">Mucuna pruriens</name>
    <name type="common">Velvet bean</name>
    <name type="synonym">Dolichos pruriens</name>
    <dbReference type="NCBI Taxonomy" id="157652"/>
    <lineage>
        <taxon>Eukaryota</taxon>
        <taxon>Viridiplantae</taxon>
        <taxon>Streptophyta</taxon>
        <taxon>Embryophyta</taxon>
        <taxon>Tracheophyta</taxon>
        <taxon>Spermatophyta</taxon>
        <taxon>Magnoliopsida</taxon>
        <taxon>eudicotyledons</taxon>
        <taxon>Gunneridae</taxon>
        <taxon>Pentapetalae</taxon>
        <taxon>rosids</taxon>
        <taxon>fabids</taxon>
        <taxon>Fabales</taxon>
        <taxon>Fabaceae</taxon>
        <taxon>Papilionoideae</taxon>
        <taxon>50 kb inversion clade</taxon>
        <taxon>NPAAA clade</taxon>
        <taxon>indigoferoid/millettioid clade</taxon>
        <taxon>Phaseoleae</taxon>
        <taxon>Mucuna</taxon>
    </lineage>
</organism>
<gene>
    <name evidence="1" type="ORF">CR513_38826</name>
</gene>
<feature type="non-terminal residue" evidence="1">
    <location>
        <position position="1"/>
    </location>
</feature>
<name>A0A371FQH2_MUCPR</name>
<sequence length="242" mass="28629">MLMIILLEKKATPPIDDGQQLDNIDEVAIFRQSQRVCRPSTPNDYVMYLQEHKFDFHDDDGDLITFQETISNGCEYDFSRQRFVKDVYMVQYVDFVETRKKYLVCKLKNSIYTGTKFMLNIHFDMKDVGFLDDQKFTYNFIFIMTLTTTSTMEIEYVTCYEATRHTMSVVIYYHNTINLLIQKHFDIKYLFVKEKILNFQTWIKHLVTKNMLTNPLTKALTIGAFLQHIVHIGLVKTFDILG</sequence>
<evidence type="ECO:0000313" key="1">
    <source>
        <dbReference type="EMBL" id="RDX80605.1"/>
    </source>
</evidence>
<dbReference type="AlphaFoldDB" id="A0A371FQH2"/>
<dbReference type="EMBL" id="QJKJ01008160">
    <property type="protein sequence ID" value="RDX80605.1"/>
    <property type="molecule type" value="Genomic_DNA"/>
</dbReference>
<accession>A0A371FQH2</accession>
<comment type="caution">
    <text evidence="1">The sequence shown here is derived from an EMBL/GenBank/DDBJ whole genome shotgun (WGS) entry which is preliminary data.</text>
</comment>
<keyword evidence="2" id="KW-1185">Reference proteome</keyword>
<dbReference type="Proteomes" id="UP000257109">
    <property type="component" value="Unassembled WGS sequence"/>
</dbReference>
<reference evidence="1" key="1">
    <citation type="submission" date="2018-05" db="EMBL/GenBank/DDBJ databases">
        <title>Draft genome of Mucuna pruriens seed.</title>
        <authorList>
            <person name="Nnadi N.E."/>
            <person name="Vos R."/>
            <person name="Hasami M.H."/>
            <person name="Devisetty U.K."/>
            <person name="Aguiy J.C."/>
        </authorList>
    </citation>
    <scope>NUCLEOTIDE SEQUENCE [LARGE SCALE GENOMIC DNA]</scope>
    <source>
        <strain evidence="1">JCA_2017</strain>
    </source>
</reference>
<protein>
    <submittedName>
        <fullName evidence="1">Uncharacterized protein</fullName>
    </submittedName>
</protein>